<dbReference type="WBParaSite" id="Minc3s01632g25233">
    <property type="protein sequence ID" value="Minc3s01632g25233"/>
    <property type="gene ID" value="Minc3s01632g25233"/>
</dbReference>
<dbReference type="SMART" id="SM00355">
    <property type="entry name" value="ZnF_C2H2"/>
    <property type="match status" value="3"/>
</dbReference>
<keyword evidence="4 7" id="KW-0863">Zinc-finger</keyword>
<evidence type="ECO:0000256" key="7">
    <source>
        <dbReference type="PROSITE-ProRule" id="PRU00042"/>
    </source>
</evidence>
<keyword evidence="5" id="KW-0862">Zinc</keyword>
<dbReference type="PANTHER" id="PTHR45718:SF4">
    <property type="entry name" value="TRANSCRIPTIONAL ACTIVATOR CUBITUS INTERRUPTUS"/>
    <property type="match status" value="1"/>
</dbReference>
<evidence type="ECO:0000256" key="9">
    <source>
        <dbReference type="SAM" id="SignalP"/>
    </source>
</evidence>
<feature type="domain" description="C2H2-type" evidence="10">
    <location>
        <begin position="209"/>
        <end position="243"/>
    </location>
</feature>
<dbReference type="Gene3D" id="3.30.160.60">
    <property type="entry name" value="Classic Zinc Finger"/>
    <property type="match status" value="2"/>
</dbReference>
<organism evidence="11 12">
    <name type="scientific">Meloidogyne incognita</name>
    <name type="common">Southern root-knot nematode worm</name>
    <name type="synonym">Oxyuris incognita</name>
    <dbReference type="NCBI Taxonomy" id="6306"/>
    <lineage>
        <taxon>Eukaryota</taxon>
        <taxon>Metazoa</taxon>
        <taxon>Ecdysozoa</taxon>
        <taxon>Nematoda</taxon>
        <taxon>Chromadorea</taxon>
        <taxon>Rhabditida</taxon>
        <taxon>Tylenchina</taxon>
        <taxon>Tylenchomorpha</taxon>
        <taxon>Tylenchoidea</taxon>
        <taxon>Meloidogynidae</taxon>
        <taxon>Meloidogyninae</taxon>
        <taxon>Meloidogyne</taxon>
        <taxon>Meloidogyne incognita group</taxon>
    </lineage>
</organism>
<dbReference type="PROSITE" id="PS00028">
    <property type="entry name" value="ZINC_FINGER_C2H2_1"/>
    <property type="match status" value="1"/>
</dbReference>
<comment type="subcellular location">
    <subcellularLocation>
        <location evidence="1">Nucleus</location>
    </subcellularLocation>
</comment>
<dbReference type="AlphaFoldDB" id="A0A914MK61"/>
<accession>A0A914MK61</accession>
<feature type="domain" description="C2H2-type" evidence="10">
    <location>
        <begin position="76"/>
        <end position="105"/>
    </location>
</feature>
<keyword evidence="3" id="KW-0677">Repeat</keyword>
<dbReference type="PROSITE" id="PS50157">
    <property type="entry name" value="ZINC_FINGER_C2H2_2"/>
    <property type="match status" value="2"/>
</dbReference>
<dbReference type="Proteomes" id="UP000887563">
    <property type="component" value="Unplaced"/>
</dbReference>
<feature type="compositionally biased region" description="Basic and acidic residues" evidence="8">
    <location>
        <begin position="33"/>
        <end position="43"/>
    </location>
</feature>
<evidence type="ECO:0000256" key="1">
    <source>
        <dbReference type="ARBA" id="ARBA00004123"/>
    </source>
</evidence>
<dbReference type="InterPro" id="IPR036236">
    <property type="entry name" value="Znf_C2H2_sf"/>
</dbReference>
<evidence type="ECO:0000256" key="2">
    <source>
        <dbReference type="ARBA" id="ARBA00022723"/>
    </source>
</evidence>
<keyword evidence="9" id="KW-0732">Signal</keyword>
<dbReference type="SUPFAM" id="SSF57667">
    <property type="entry name" value="beta-beta-alpha zinc fingers"/>
    <property type="match status" value="2"/>
</dbReference>
<dbReference type="InterPro" id="IPR043359">
    <property type="entry name" value="GLI-like"/>
</dbReference>
<proteinExistence type="predicted"/>
<evidence type="ECO:0000256" key="8">
    <source>
        <dbReference type="SAM" id="MobiDB-lite"/>
    </source>
</evidence>
<evidence type="ECO:0000313" key="12">
    <source>
        <dbReference type="WBParaSite" id="Minc3s01632g25233"/>
    </source>
</evidence>
<keyword evidence="2" id="KW-0479">Metal-binding</keyword>
<feature type="chain" id="PRO_5037529622" evidence="9">
    <location>
        <begin position="23"/>
        <end position="256"/>
    </location>
</feature>
<evidence type="ECO:0000313" key="11">
    <source>
        <dbReference type="Proteomes" id="UP000887563"/>
    </source>
</evidence>
<dbReference type="GO" id="GO:0008270">
    <property type="term" value="F:zinc ion binding"/>
    <property type="evidence" value="ECO:0007669"/>
    <property type="project" value="UniProtKB-KW"/>
</dbReference>
<feature type="region of interest" description="Disordered" evidence="8">
    <location>
        <begin position="25"/>
        <end position="66"/>
    </location>
</feature>
<evidence type="ECO:0000256" key="3">
    <source>
        <dbReference type="ARBA" id="ARBA00022737"/>
    </source>
</evidence>
<evidence type="ECO:0000256" key="4">
    <source>
        <dbReference type="ARBA" id="ARBA00022771"/>
    </source>
</evidence>
<dbReference type="GO" id="GO:0005634">
    <property type="term" value="C:nucleus"/>
    <property type="evidence" value="ECO:0007669"/>
    <property type="project" value="UniProtKB-SubCell"/>
</dbReference>
<sequence>MLNQKLKLIVILFFLLKNYSEGGPKERKIRGKGKSDATADHQESPINYHEQQSQGSASFPEGGSSAAPSFTLTTPKICEWNRCGQAFDDEAEFFQHVKGHANSSQSVNIRDRCGTGSRAGFCGIPSPNPALFSICRILRDAGFLRNLSRGIPSLRDFKKNPACGIPQTRFYRFLELICRWTGCERNEKPFNSQRHFFEHLPAHTGEKRYACDFVAKNGVRCTNRYASQSNLKRHQHFHVGQRIKGSITQYTSNQLL</sequence>
<evidence type="ECO:0000259" key="10">
    <source>
        <dbReference type="PROSITE" id="PS50157"/>
    </source>
</evidence>
<protein>
    <submittedName>
        <fullName evidence="12">C2H2-type domain-containing protein</fullName>
    </submittedName>
</protein>
<evidence type="ECO:0000256" key="6">
    <source>
        <dbReference type="ARBA" id="ARBA00023242"/>
    </source>
</evidence>
<keyword evidence="6" id="KW-0539">Nucleus</keyword>
<dbReference type="InterPro" id="IPR056436">
    <property type="entry name" value="Znf-C2H2_ZIC1-5/GLI1-3-like"/>
</dbReference>
<reference evidence="12" key="1">
    <citation type="submission" date="2022-11" db="UniProtKB">
        <authorList>
            <consortium name="WormBaseParasite"/>
        </authorList>
    </citation>
    <scope>IDENTIFICATION</scope>
</reference>
<evidence type="ECO:0000256" key="5">
    <source>
        <dbReference type="ARBA" id="ARBA00022833"/>
    </source>
</evidence>
<dbReference type="Pfam" id="PF23561">
    <property type="entry name" value="zf-C2H2_15"/>
    <property type="match status" value="1"/>
</dbReference>
<feature type="signal peptide" evidence="9">
    <location>
        <begin position="1"/>
        <end position="22"/>
    </location>
</feature>
<dbReference type="PANTHER" id="PTHR45718">
    <property type="entry name" value="TRANSCRIPTIONAL ACTIVATOR CUBITUS INTERRUPTUS"/>
    <property type="match status" value="1"/>
</dbReference>
<name>A0A914MK61_MELIC</name>
<dbReference type="GO" id="GO:0000978">
    <property type="term" value="F:RNA polymerase II cis-regulatory region sequence-specific DNA binding"/>
    <property type="evidence" value="ECO:0007669"/>
    <property type="project" value="TreeGrafter"/>
</dbReference>
<dbReference type="InterPro" id="IPR013087">
    <property type="entry name" value="Znf_C2H2_type"/>
</dbReference>
<dbReference type="GO" id="GO:0000981">
    <property type="term" value="F:DNA-binding transcription factor activity, RNA polymerase II-specific"/>
    <property type="evidence" value="ECO:0007669"/>
    <property type="project" value="TreeGrafter"/>
</dbReference>
<keyword evidence="11" id="KW-1185">Reference proteome</keyword>